<dbReference type="AlphaFoldDB" id="A0A8K0D4R8"/>
<evidence type="ECO:0000313" key="1">
    <source>
        <dbReference type="EMBL" id="KAF2896991.1"/>
    </source>
</evidence>
<organism evidence="1 2">
    <name type="scientific">Ignelater luminosus</name>
    <name type="common">Cucubano</name>
    <name type="synonym">Pyrophorus luminosus</name>
    <dbReference type="NCBI Taxonomy" id="2038154"/>
    <lineage>
        <taxon>Eukaryota</taxon>
        <taxon>Metazoa</taxon>
        <taxon>Ecdysozoa</taxon>
        <taxon>Arthropoda</taxon>
        <taxon>Hexapoda</taxon>
        <taxon>Insecta</taxon>
        <taxon>Pterygota</taxon>
        <taxon>Neoptera</taxon>
        <taxon>Endopterygota</taxon>
        <taxon>Coleoptera</taxon>
        <taxon>Polyphaga</taxon>
        <taxon>Elateriformia</taxon>
        <taxon>Elateroidea</taxon>
        <taxon>Elateridae</taxon>
        <taxon>Agrypninae</taxon>
        <taxon>Pyrophorini</taxon>
        <taxon>Ignelater</taxon>
    </lineage>
</organism>
<sequence>QTLYKFVPEHCEVKNVNKSLVDMKVGKCYKLSRTELYLNLSFYPLADIRNDHMGQILITGYQFRSNEYREGPIKFMMGLCSAAVSKDFDIPHMFSNSNMKCPIRKGVHYYAYKVYPNATNMPPLIPEGRWKLQIDFMYLNRYTAFSIEWYMGIEYPIIFGF</sequence>
<comment type="caution">
    <text evidence="1">The sequence shown here is derived from an EMBL/GenBank/DDBJ whole genome shotgun (WGS) entry which is preliminary data.</text>
</comment>
<dbReference type="Proteomes" id="UP000801492">
    <property type="component" value="Unassembled WGS sequence"/>
</dbReference>
<dbReference type="InterPro" id="IPR010512">
    <property type="entry name" value="DUF1091"/>
</dbReference>
<dbReference type="PANTHER" id="PTHR21112:SF0">
    <property type="entry name" value="CHEMOSENSORY PROTEIN A 29A-RELATED"/>
    <property type="match status" value="1"/>
</dbReference>
<feature type="non-terminal residue" evidence="1">
    <location>
        <position position="161"/>
    </location>
</feature>
<dbReference type="OrthoDB" id="8040949at2759"/>
<dbReference type="PANTHER" id="PTHR21112">
    <property type="entry name" value="CHEMOSENSORY PROTEIN A 29A-RELATED"/>
    <property type="match status" value="1"/>
</dbReference>
<dbReference type="EMBL" id="VTPC01004572">
    <property type="protein sequence ID" value="KAF2896991.1"/>
    <property type="molecule type" value="Genomic_DNA"/>
</dbReference>
<proteinExistence type="predicted"/>
<protein>
    <recommendedName>
        <fullName evidence="3">MD-2-related lipid-recognition domain-containing protein</fullName>
    </recommendedName>
</protein>
<name>A0A8K0D4R8_IGNLU</name>
<keyword evidence="2" id="KW-1185">Reference proteome</keyword>
<dbReference type="Pfam" id="PF06477">
    <property type="entry name" value="DUF1091"/>
    <property type="match status" value="1"/>
</dbReference>
<reference evidence="1" key="1">
    <citation type="submission" date="2019-08" db="EMBL/GenBank/DDBJ databases">
        <title>The genome of the North American firefly Photinus pyralis.</title>
        <authorList>
            <consortium name="Photinus pyralis genome working group"/>
            <person name="Fallon T.R."/>
            <person name="Sander Lower S.E."/>
            <person name="Weng J.-K."/>
        </authorList>
    </citation>
    <scope>NUCLEOTIDE SEQUENCE</scope>
    <source>
        <strain evidence="1">TRF0915ILg1</strain>
        <tissue evidence="1">Whole body</tissue>
    </source>
</reference>
<evidence type="ECO:0000313" key="2">
    <source>
        <dbReference type="Proteomes" id="UP000801492"/>
    </source>
</evidence>
<evidence type="ECO:0008006" key="3">
    <source>
        <dbReference type="Google" id="ProtNLM"/>
    </source>
</evidence>
<gene>
    <name evidence="1" type="ORF">ILUMI_09182</name>
</gene>
<accession>A0A8K0D4R8</accession>